<dbReference type="PROSITE" id="PS50088">
    <property type="entry name" value="ANK_REPEAT"/>
    <property type="match status" value="4"/>
</dbReference>
<accession>A0ABQ9EG57</accession>
<keyword evidence="5" id="KW-1185">Reference proteome</keyword>
<dbReference type="PANTHER" id="PTHR24179:SF29">
    <property type="entry name" value="LD46604P"/>
    <property type="match status" value="1"/>
</dbReference>
<feature type="compositionally biased region" description="Basic and acidic residues" evidence="3">
    <location>
        <begin position="612"/>
        <end position="626"/>
    </location>
</feature>
<keyword evidence="1" id="KW-0677">Repeat</keyword>
<dbReference type="PRINTS" id="PR01415">
    <property type="entry name" value="ANKYRIN"/>
</dbReference>
<feature type="region of interest" description="Disordered" evidence="3">
    <location>
        <begin position="40"/>
        <end position="61"/>
    </location>
</feature>
<dbReference type="EMBL" id="JARBDR010000917">
    <property type="protein sequence ID" value="KAJ8302415.1"/>
    <property type="molecule type" value="Genomic_DNA"/>
</dbReference>
<feature type="compositionally biased region" description="Polar residues" evidence="3">
    <location>
        <begin position="567"/>
        <end position="610"/>
    </location>
</feature>
<reference evidence="4 5" key="1">
    <citation type="submission" date="2022-12" db="EMBL/GenBank/DDBJ databases">
        <title>Chromosome-level genome of Tegillarca granosa.</title>
        <authorList>
            <person name="Kim J."/>
        </authorList>
    </citation>
    <scope>NUCLEOTIDE SEQUENCE [LARGE SCALE GENOMIC DNA]</scope>
    <source>
        <strain evidence="4">Teg-2019</strain>
        <tissue evidence="4">Adductor muscle</tissue>
    </source>
</reference>
<comment type="caution">
    <text evidence="4">The sequence shown here is derived from an EMBL/GenBank/DDBJ whole genome shotgun (WGS) entry which is preliminary data.</text>
</comment>
<evidence type="ECO:0000313" key="4">
    <source>
        <dbReference type="EMBL" id="KAJ8302415.1"/>
    </source>
</evidence>
<evidence type="ECO:0000256" key="3">
    <source>
        <dbReference type="SAM" id="MobiDB-lite"/>
    </source>
</evidence>
<evidence type="ECO:0000256" key="2">
    <source>
        <dbReference type="PROSITE-ProRule" id="PRU00023"/>
    </source>
</evidence>
<feature type="compositionally biased region" description="Basic and acidic residues" evidence="3">
    <location>
        <begin position="523"/>
        <end position="557"/>
    </location>
</feature>
<dbReference type="SMART" id="SM00248">
    <property type="entry name" value="ANK"/>
    <property type="match status" value="5"/>
</dbReference>
<dbReference type="PANTHER" id="PTHR24179">
    <property type="entry name" value="PROTEIN PHOSPHATASE 1 REGULATORY SUBUNIT 12"/>
    <property type="match status" value="1"/>
</dbReference>
<name>A0ABQ9EG57_TEGGR</name>
<feature type="repeat" description="ANK" evidence="2">
    <location>
        <begin position="232"/>
        <end position="264"/>
    </location>
</feature>
<feature type="compositionally biased region" description="Basic residues" evidence="3">
    <location>
        <begin position="49"/>
        <end position="61"/>
    </location>
</feature>
<feature type="repeat" description="ANK" evidence="2">
    <location>
        <begin position="265"/>
        <end position="297"/>
    </location>
</feature>
<dbReference type="SUPFAM" id="SSF48403">
    <property type="entry name" value="Ankyrin repeat"/>
    <property type="match status" value="1"/>
</dbReference>
<dbReference type="InterPro" id="IPR036770">
    <property type="entry name" value="Ankyrin_rpt-contain_sf"/>
</dbReference>
<gene>
    <name evidence="4" type="ORF">KUTeg_018811</name>
</gene>
<feature type="compositionally biased region" description="Polar residues" evidence="3">
    <location>
        <begin position="504"/>
        <end position="518"/>
    </location>
</feature>
<evidence type="ECO:0000256" key="1">
    <source>
        <dbReference type="ARBA" id="ARBA00022737"/>
    </source>
</evidence>
<dbReference type="InterPro" id="IPR051226">
    <property type="entry name" value="PP1_Regulatory_Subunit"/>
</dbReference>
<feature type="compositionally biased region" description="Basic and acidic residues" evidence="3">
    <location>
        <begin position="468"/>
        <end position="482"/>
    </location>
</feature>
<feature type="compositionally biased region" description="Polar residues" evidence="3">
    <location>
        <begin position="483"/>
        <end position="494"/>
    </location>
</feature>
<feature type="repeat" description="ANK" evidence="2">
    <location>
        <begin position="137"/>
        <end position="169"/>
    </location>
</feature>
<dbReference type="Gene3D" id="1.25.40.20">
    <property type="entry name" value="Ankyrin repeat-containing domain"/>
    <property type="match status" value="2"/>
</dbReference>
<dbReference type="InterPro" id="IPR002110">
    <property type="entry name" value="Ankyrin_rpt"/>
</dbReference>
<protein>
    <recommendedName>
        <fullName evidence="6">Protein phosphatase 1 regulatory subunit 16A</fullName>
    </recommendedName>
</protein>
<dbReference type="PROSITE" id="PS50297">
    <property type="entry name" value="ANK_REP_REGION"/>
    <property type="match status" value="4"/>
</dbReference>
<proteinExistence type="predicted"/>
<organism evidence="4 5">
    <name type="scientific">Tegillarca granosa</name>
    <name type="common">Malaysian cockle</name>
    <name type="synonym">Anadara granosa</name>
    <dbReference type="NCBI Taxonomy" id="220873"/>
    <lineage>
        <taxon>Eukaryota</taxon>
        <taxon>Metazoa</taxon>
        <taxon>Spiralia</taxon>
        <taxon>Lophotrochozoa</taxon>
        <taxon>Mollusca</taxon>
        <taxon>Bivalvia</taxon>
        <taxon>Autobranchia</taxon>
        <taxon>Pteriomorphia</taxon>
        <taxon>Arcoida</taxon>
        <taxon>Arcoidea</taxon>
        <taxon>Arcidae</taxon>
        <taxon>Tegillarca</taxon>
    </lineage>
</organism>
<evidence type="ECO:0000313" key="5">
    <source>
        <dbReference type="Proteomes" id="UP001217089"/>
    </source>
</evidence>
<evidence type="ECO:0008006" key="6">
    <source>
        <dbReference type="Google" id="ProtNLM"/>
    </source>
</evidence>
<sequence>MADHSELVSEIAAVEKMATQDRLKHAKKRRSQQLKKWANYEKHLEKENSKKKKSGQAAKRPKKIKNKVKFYGSIMLLESAARNDLDDVKRLLSHGVSPDVTNEDGLTALHQCCIDDNEEMLKLLLEFGANVNARDSEMWTPLHAAATCGHVHLCKCLIDKGAELLAVNADGNMAYDICEDEVTLDYIETEMAKRGITQEEIDDTRLIPEKSMLKDLKSIANKGGDLEFYDQNYATPLHIAAANGYLEVVNFLLDHHVSVDVRDGDSWQPIHAAACWLQPEILEVLVKNGADIDAKTRTGETAFDLCDDAEMKQKILDMKDEIENNKASRSKDSANCNQVSKCLESMAKLLCRILMLEKFLSNIFTFAFSNLFAFFIHISDFMFKFFFSLQKNVSDYFIDLDKQAMGSSIRRTSMRGEKSPLFKKEAKEEALHLNWKHLDDDMFDENKENLPTTNIDDVELIIDEELEKSDKEKEMKHTRENTNKPTRQDSGNNRNAEKPRQPESSRTTVPKQNQQNIPNEAKIPNDHKSRDMIEETPKRVENNRRLTPEQKTTEVTKTHSFRRKNESPTVSSNRRSAVENESPNQNKPVDNSSPPSSQVRYPSGVPSITLSDLKRQRQETRSRENSLIDMQVQNIFLSSLNAGGSNKYSTSPSAPVKESKIDYANKNGHNNNTQPFSHGEPIRKYKAPNNVPVVGDDDKQNCCVLM</sequence>
<dbReference type="Proteomes" id="UP001217089">
    <property type="component" value="Unassembled WGS sequence"/>
</dbReference>
<feature type="region of interest" description="Disordered" evidence="3">
    <location>
        <begin position="466"/>
        <end position="626"/>
    </location>
</feature>
<keyword evidence="2" id="KW-0040">ANK repeat</keyword>
<dbReference type="Pfam" id="PF12796">
    <property type="entry name" value="Ank_2"/>
    <property type="match status" value="2"/>
</dbReference>
<feature type="repeat" description="ANK" evidence="2">
    <location>
        <begin position="104"/>
        <end position="136"/>
    </location>
</feature>